<dbReference type="AlphaFoldDB" id="A0A1Y3UNR0"/>
<evidence type="ECO:0000313" key="1">
    <source>
        <dbReference type="EMBL" id="OUN50406.1"/>
    </source>
</evidence>
<organism evidence="1 2">
    <name type="scientific">Limosilactobacillus reuteri</name>
    <name type="common">Lactobacillus reuteri</name>
    <dbReference type="NCBI Taxonomy" id="1598"/>
    <lineage>
        <taxon>Bacteria</taxon>
        <taxon>Bacillati</taxon>
        <taxon>Bacillota</taxon>
        <taxon>Bacilli</taxon>
        <taxon>Lactobacillales</taxon>
        <taxon>Lactobacillaceae</taxon>
        <taxon>Limosilactobacillus</taxon>
    </lineage>
</organism>
<reference evidence="2" key="1">
    <citation type="submission" date="2017-04" db="EMBL/GenBank/DDBJ databases">
        <title>Function of individual gut microbiota members based on whole genome sequencing of pure cultures obtained from chicken caecum.</title>
        <authorList>
            <person name="Medvecky M."/>
            <person name="Cejkova D."/>
            <person name="Polansky O."/>
            <person name="Karasova D."/>
            <person name="Kubasova T."/>
            <person name="Cizek A."/>
            <person name="Rychlik I."/>
        </authorList>
    </citation>
    <scope>NUCLEOTIDE SEQUENCE [LARGE SCALE GENOMIC DNA]</scope>
    <source>
        <strain evidence="2">An71</strain>
    </source>
</reference>
<dbReference type="EMBL" id="NFHN01000001">
    <property type="protein sequence ID" value="OUN50406.1"/>
    <property type="molecule type" value="Genomic_DNA"/>
</dbReference>
<evidence type="ECO:0000313" key="2">
    <source>
        <dbReference type="Proteomes" id="UP000195868"/>
    </source>
</evidence>
<sequence>MHLYRVVIGTYYLGLVAAHSEEEAINTAVHNVLPGLRGERLAYERKVASAELIKASMFDKPTMII</sequence>
<dbReference type="Proteomes" id="UP000195868">
    <property type="component" value="Unassembled WGS sequence"/>
</dbReference>
<protein>
    <submittedName>
        <fullName evidence="1">Uncharacterized protein</fullName>
    </submittedName>
</protein>
<name>A0A1Y3UNR0_LIMRT</name>
<dbReference type="RefSeq" id="WP_087214303.1">
    <property type="nucleotide sequence ID" value="NZ_NFHN01000001.1"/>
</dbReference>
<proteinExistence type="predicted"/>
<accession>A0A1Y3UNR0</accession>
<gene>
    <name evidence="1" type="ORF">B5G22_00320</name>
</gene>
<comment type="caution">
    <text evidence="1">The sequence shown here is derived from an EMBL/GenBank/DDBJ whole genome shotgun (WGS) entry which is preliminary data.</text>
</comment>